<dbReference type="Pfam" id="PF00015">
    <property type="entry name" value="MCPsignal"/>
    <property type="match status" value="1"/>
</dbReference>
<evidence type="ECO:0000256" key="2">
    <source>
        <dbReference type="ARBA" id="ARBA00029447"/>
    </source>
</evidence>
<keyword evidence="3" id="KW-0807">Transducer</keyword>
<dbReference type="CDD" id="cd06225">
    <property type="entry name" value="HAMP"/>
    <property type="match status" value="1"/>
</dbReference>
<proteinExistence type="inferred from homology"/>
<dbReference type="OrthoDB" id="1862723at2"/>
<dbReference type="PROSITE" id="PS50885">
    <property type="entry name" value="HAMP"/>
    <property type="match status" value="1"/>
</dbReference>
<keyword evidence="4" id="KW-1133">Transmembrane helix</keyword>
<accession>A0A4Z0YJM9</accession>
<dbReference type="PROSITE" id="PS50111">
    <property type="entry name" value="CHEMOTAXIS_TRANSDUC_2"/>
    <property type="match status" value="1"/>
</dbReference>
<dbReference type="Gene3D" id="1.10.287.950">
    <property type="entry name" value="Methyl-accepting chemotaxis protein"/>
    <property type="match status" value="1"/>
</dbReference>
<comment type="similarity">
    <text evidence="2">Belongs to the methyl-accepting chemotaxis (MCP) protein family.</text>
</comment>
<organism evidence="7 8">
    <name type="scientific">Caproiciproducens galactitolivorans</name>
    <dbReference type="NCBI Taxonomy" id="642589"/>
    <lineage>
        <taxon>Bacteria</taxon>
        <taxon>Bacillati</taxon>
        <taxon>Bacillota</taxon>
        <taxon>Clostridia</taxon>
        <taxon>Eubacteriales</taxon>
        <taxon>Acutalibacteraceae</taxon>
        <taxon>Caproiciproducens</taxon>
    </lineage>
</organism>
<sequence length="427" mass="45521">MKNLKDLKLPRLKLSDMKIQKRLLLGFIIGAIFIALCGGLGILGILSSSGSLNSFAIVLILITIVGILSLISIYFSIVKTISKPVEELIEAATQFAEGNLDVNITFRSQNELGQLADAFRFAMQSLRYAINEITNKLVKIAEGDLSLKPLKGYAGDYAPIATAVNTILDSLNGTFKNVLTSSEQISNGSNQVASGAQNLAQGATEQASAIQELSATISDVSQRVKENTEHVTEATSYIEETTKQVQHSNQQMQQMLEAMNNINISSNEISKIIKVIDNIAFQTNILALNAAVEAARAGAAGKGFSVVADEVRNLASKSADAAKQTTQLIENSIEKVTDGTQIADSTAQALNMAAEQMANVQDTIRKIEQASTAQATAISEITKGIEQVSAVVQTNSATAEESAAASEELSAQAKILRSEAEKVKLRA</sequence>
<evidence type="ECO:0000313" key="8">
    <source>
        <dbReference type="Proteomes" id="UP000297714"/>
    </source>
</evidence>
<dbReference type="InterPro" id="IPR051310">
    <property type="entry name" value="MCP_chemotaxis"/>
</dbReference>
<dbReference type="GO" id="GO:0004888">
    <property type="term" value="F:transmembrane signaling receptor activity"/>
    <property type="evidence" value="ECO:0007669"/>
    <property type="project" value="TreeGrafter"/>
</dbReference>
<evidence type="ECO:0000256" key="4">
    <source>
        <dbReference type="SAM" id="Phobius"/>
    </source>
</evidence>
<dbReference type="InterPro" id="IPR004089">
    <property type="entry name" value="MCPsignal_dom"/>
</dbReference>
<evidence type="ECO:0000256" key="1">
    <source>
        <dbReference type="ARBA" id="ARBA00022500"/>
    </source>
</evidence>
<dbReference type="EMBL" id="SRMQ01000001">
    <property type="protein sequence ID" value="TGJ77846.1"/>
    <property type="molecule type" value="Genomic_DNA"/>
</dbReference>
<dbReference type="Pfam" id="PF00672">
    <property type="entry name" value="HAMP"/>
    <property type="match status" value="1"/>
</dbReference>
<keyword evidence="4" id="KW-0472">Membrane</keyword>
<comment type="caution">
    <text evidence="7">The sequence shown here is derived from an EMBL/GenBank/DDBJ whole genome shotgun (WGS) entry which is preliminary data.</text>
</comment>
<keyword evidence="8" id="KW-1185">Reference proteome</keyword>
<dbReference type="Gene3D" id="1.10.8.500">
    <property type="entry name" value="HAMP domain in histidine kinase"/>
    <property type="match status" value="1"/>
</dbReference>
<feature type="domain" description="HAMP" evidence="6">
    <location>
        <begin position="79"/>
        <end position="131"/>
    </location>
</feature>
<dbReference type="GO" id="GO:0007165">
    <property type="term" value="P:signal transduction"/>
    <property type="evidence" value="ECO:0007669"/>
    <property type="project" value="UniProtKB-KW"/>
</dbReference>
<reference evidence="7 8" key="1">
    <citation type="submission" date="2019-04" db="EMBL/GenBank/DDBJ databases">
        <authorList>
            <person name="Poehlein A."/>
            <person name="Bengelsdorf F.R."/>
            <person name="Duerre P."/>
            <person name="Daniel R."/>
        </authorList>
    </citation>
    <scope>NUCLEOTIDE SEQUENCE [LARGE SCALE GENOMIC DNA]</scope>
    <source>
        <strain evidence="7 8">BS-1</strain>
    </source>
</reference>
<evidence type="ECO:0000259" key="5">
    <source>
        <dbReference type="PROSITE" id="PS50111"/>
    </source>
</evidence>
<dbReference type="Proteomes" id="UP000297714">
    <property type="component" value="Unassembled WGS sequence"/>
</dbReference>
<name>A0A4Z0YJM9_9FIRM</name>
<evidence type="ECO:0000259" key="6">
    <source>
        <dbReference type="PROSITE" id="PS50885"/>
    </source>
</evidence>
<dbReference type="PANTHER" id="PTHR43531">
    <property type="entry name" value="PROTEIN ICFG"/>
    <property type="match status" value="1"/>
</dbReference>
<keyword evidence="4" id="KW-0812">Transmembrane</keyword>
<gene>
    <name evidence="7" type="primary">tap_1</name>
    <name evidence="7" type="ORF">CAGA_02520</name>
</gene>
<protein>
    <submittedName>
        <fullName evidence="7">Methyl-accepting chemotaxis protein IV</fullName>
    </submittedName>
</protein>
<evidence type="ECO:0000256" key="3">
    <source>
        <dbReference type="PROSITE-ProRule" id="PRU00284"/>
    </source>
</evidence>
<dbReference type="GO" id="GO:0005886">
    <property type="term" value="C:plasma membrane"/>
    <property type="evidence" value="ECO:0007669"/>
    <property type="project" value="TreeGrafter"/>
</dbReference>
<dbReference type="InterPro" id="IPR003660">
    <property type="entry name" value="HAMP_dom"/>
</dbReference>
<dbReference type="SMART" id="SM00304">
    <property type="entry name" value="HAMP"/>
    <property type="match status" value="1"/>
</dbReference>
<feature type="transmembrane region" description="Helical" evidence="4">
    <location>
        <begin position="52"/>
        <end position="75"/>
    </location>
</feature>
<dbReference type="GO" id="GO:0006935">
    <property type="term" value="P:chemotaxis"/>
    <property type="evidence" value="ECO:0007669"/>
    <property type="project" value="UniProtKB-KW"/>
</dbReference>
<feature type="domain" description="Methyl-accepting transducer" evidence="5">
    <location>
        <begin position="181"/>
        <end position="410"/>
    </location>
</feature>
<dbReference type="PANTHER" id="PTHR43531:SF11">
    <property type="entry name" value="METHYL-ACCEPTING CHEMOTAXIS PROTEIN 3"/>
    <property type="match status" value="1"/>
</dbReference>
<dbReference type="SUPFAM" id="SSF58104">
    <property type="entry name" value="Methyl-accepting chemotaxis protein (MCP) signaling domain"/>
    <property type="match status" value="1"/>
</dbReference>
<keyword evidence="1" id="KW-0145">Chemotaxis</keyword>
<dbReference type="RefSeq" id="WP_135656882.1">
    <property type="nucleotide sequence ID" value="NZ_SRMQ01000001.1"/>
</dbReference>
<feature type="transmembrane region" description="Helical" evidence="4">
    <location>
        <begin position="23"/>
        <end position="46"/>
    </location>
</feature>
<evidence type="ECO:0000313" key="7">
    <source>
        <dbReference type="EMBL" id="TGJ77846.1"/>
    </source>
</evidence>
<dbReference type="SMART" id="SM00283">
    <property type="entry name" value="MA"/>
    <property type="match status" value="1"/>
</dbReference>
<dbReference type="AlphaFoldDB" id="A0A4Z0YJM9"/>